<dbReference type="Proteomes" id="UP001201812">
    <property type="component" value="Unassembled WGS sequence"/>
</dbReference>
<comment type="caution">
    <text evidence="2">The sequence shown here is derived from an EMBL/GenBank/DDBJ whole genome shotgun (WGS) entry which is preliminary data.</text>
</comment>
<keyword evidence="3" id="KW-1185">Reference proteome</keyword>
<proteinExistence type="predicted"/>
<dbReference type="AlphaFoldDB" id="A0AAD4MUA6"/>
<keyword evidence="1" id="KW-0472">Membrane</keyword>
<protein>
    <submittedName>
        <fullName evidence="2">Serpentine type 7TM GPCR chemoreceptor srv domain-containing protein</fullName>
    </submittedName>
</protein>
<dbReference type="InterPro" id="IPR019426">
    <property type="entry name" value="7TM_GPCR_serpentine_rcpt_Srv"/>
</dbReference>
<sequence length="169" mass="19214">MDSNLHMASFQAITNSEYAASSSIIFCIVCAFLNTATLLAYSRQRRHTLDRTEEHRIELRLTIYTFFTFLAQLAMAIYMIFVTIGTAYSMTIFVATLNQSPLLSDLCTVAMPSWLLLWASRNVRELVLNYVPEFSSIKLRMCSRKVTPCKNISLVRISVRSVVSPSHMP</sequence>
<evidence type="ECO:0000313" key="3">
    <source>
        <dbReference type="Proteomes" id="UP001201812"/>
    </source>
</evidence>
<keyword evidence="1" id="KW-1133">Transmembrane helix</keyword>
<gene>
    <name evidence="2" type="ORF">DdX_14512</name>
</gene>
<organism evidence="2 3">
    <name type="scientific">Ditylenchus destructor</name>
    <dbReference type="NCBI Taxonomy" id="166010"/>
    <lineage>
        <taxon>Eukaryota</taxon>
        <taxon>Metazoa</taxon>
        <taxon>Ecdysozoa</taxon>
        <taxon>Nematoda</taxon>
        <taxon>Chromadorea</taxon>
        <taxon>Rhabditida</taxon>
        <taxon>Tylenchina</taxon>
        <taxon>Tylenchomorpha</taxon>
        <taxon>Sphaerularioidea</taxon>
        <taxon>Anguinidae</taxon>
        <taxon>Anguininae</taxon>
        <taxon>Ditylenchus</taxon>
    </lineage>
</organism>
<evidence type="ECO:0000313" key="2">
    <source>
        <dbReference type="EMBL" id="KAI1704011.1"/>
    </source>
</evidence>
<accession>A0AAD4MUA6</accession>
<feature type="transmembrane region" description="Helical" evidence="1">
    <location>
        <begin position="61"/>
        <end position="81"/>
    </location>
</feature>
<name>A0AAD4MUA6_9BILA</name>
<dbReference type="InterPro" id="IPR051119">
    <property type="entry name" value="Nematode_SR-like"/>
</dbReference>
<evidence type="ECO:0000256" key="1">
    <source>
        <dbReference type="SAM" id="Phobius"/>
    </source>
</evidence>
<dbReference type="PANTHER" id="PTHR31627:SF42">
    <property type="entry name" value="G_PROTEIN_RECEP_F1_2 DOMAIN-CONTAINING PROTEIN-RELATED"/>
    <property type="match status" value="1"/>
</dbReference>
<feature type="transmembrane region" description="Helical" evidence="1">
    <location>
        <begin position="20"/>
        <end position="41"/>
    </location>
</feature>
<reference evidence="2" key="1">
    <citation type="submission" date="2022-01" db="EMBL/GenBank/DDBJ databases">
        <title>Genome Sequence Resource for Two Populations of Ditylenchus destructor, the Migratory Endoparasitic Phytonematode.</title>
        <authorList>
            <person name="Zhang H."/>
            <person name="Lin R."/>
            <person name="Xie B."/>
        </authorList>
    </citation>
    <scope>NUCLEOTIDE SEQUENCE</scope>
    <source>
        <strain evidence="2">BazhouSP</strain>
    </source>
</reference>
<dbReference type="EMBL" id="JAKKPZ010000073">
    <property type="protein sequence ID" value="KAI1704011.1"/>
    <property type="molecule type" value="Genomic_DNA"/>
</dbReference>
<dbReference type="PANTHER" id="PTHR31627">
    <property type="entry name" value="SERPENTINE RECEPTOR CLASS GAMMA-RELATED"/>
    <property type="match status" value="1"/>
</dbReference>
<keyword evidence="1" id="KW-0812">Transmembrane</keyword>
<dbReference type="Pfam" id="PF10323">
    <property type="entry name" value="7TM_GPCR_Srv"/>
    <property type="match status" value="1"/>
</dbReference>